<evidence type="ECO:0000256" key="1">
    <source>
        <dbReference type="SAM" id="MobiDB-lite"/>
    </source>
</evidence>
<dbReference type="Proteomes" id="UP000278351">
    <property type="component" value="Unassembled WGS sequence"/>
</dbReference>
<feature type="region of interest" description="Disordered" evidence="1">
    <location>
        <begin position="1"/>
        <end position="20"/>
    </location>
</feature>
<evidence type="ECO:0000313" key="2">
    <source>
        <dbReference type="EMBL" id="RPE13033.1"/>
    </source>
</evidence>
<name>A0A3N4PW73_9BACT</name>
<gene>
    <name evidence="2" type="ORF">EGT74_05710</name>
</gene>
<protein>
    <submittedName>
        <fullName evidence="2">Uncharacterized protein</fullName>
    </submittedName>
</protein>
<keyword evidence="3" id="KW-1185">Reference proteome</keyword>
<dbReference type="AlphaFoldDB" id="A0A3N4PW73"/>
<dbReference type="EMBL" id="RPDH01000001">
    <property type="protein sequence ID" value="RPE13033.1"/>
    <property type="molecule type" value="Genomic_DNA"/>
</dbReference>
<accession>A0A3N4PW73</accession>
<reference evidence="2 3" key="1">
    <citation type="submission" date="2018-11" db="EMBL/GenBank/DDBJ databases">
        <title>Chitinophaga lutea sp.nov., isolate from arsenic contaminated soil.</title>
        <authorList>
            <person name="Zong Y."/>
        </authorList>
    </citation>
    <scope>NUCLEOTIDE SEQUENCE [LARGE SCALE GENOMIC DNA]</scope>
    <source>
        <strain evidence="2 3">ZY74</strain>
    </source>
</reference>
<organism evidence="2 3">
    <name type="scientific">Chitinophaga lutea</name>
    <dbReference type="NCBI Taxonomy" id="2488634"/>
    <lineage>
        <taxon>Bacteria</taxon>
        <taxon>Pseudomonadati</taxon>
        <taxon>Bacteroidota</taxon>
        <taxon>Chitinophagia</taxon>
        <taxon>Chitinophagales</taxon>
        <taxon>Chitinophagaceae</taxon>
        <taxon>Chitinophaga</taxon>
    </lineage>
</organism>
<comment type="caution">
    <text evidence="2">The sequence shown here is derived from an EMBL/GenBank/DDBJ whole genome shotgun (WGS) entry which is preliminary data.</text>
</comment>
<evidence type="ECO:0000313" key="3">
    <source>
        <dbReference type="Proteomes" id="UP000278351"/>
    </source>
</evidence>
<proteinExistence type="predicted"/>
<sequence>MSNFTLPYSTSNCAVTDPQGKTMQEKQEMTREELQTLQILNSLQYAPRTSTLVTIFEHARNVQEEEQR</sequence>